<dbReference type="Pfam" id="PF02319">
    <property type="entry name" value="WHD_E2F_TDP"/>
    <property type="match status" value="1"/>
</dbReference>
<keyword evidence="2 5" id="KW-0805">Transcription regulation</keyword>
<evidence type="ECO:0000256" key="1">
    <source>
        <dbReference type="ARBA" id="ARBA00010940"/>
    </source>
</evidence>
<sequence>VLRGNQWLWPNPARLLLRPLRYHLCKRAQESSESFPGLRPWSEQPWLEHPTLSKTPARFELSLPIVDDPATNCIDRDGLQRVRLDRSIFVQCSRWAPYLRHCRNRSVFFDYLKRCSYTTKAADLLAVRQKRRIYDITNVLEGIGLIEKKSKNSIQWKGAGPGCNT</sequence>
<dbReference type="Gene3D" id="1.10.10.10">
    <property type="entry name" value="Winged helix-like DNA-binding domain superfamily/Winged helix DNA-binding domain"/>
    <property type="match status" value="1"/>
</dbReference>
<keyword evidence="5" id="KW-0539">Nucleus</keyword>
<dbReference type="PANTHER" id="PTHR12081">
    <property type="entry name" value="TRANSCRIPTION FACTOR E2F"/>
    <property type="match status" value="1"/>
</dbReference>
<dbReference type="FunFam" id="1.10.10.10:FF:000430">
    <property type="entry name" value="Transcription factor E2F4"/>
    <property type="match status" value="1"/>
</dbReference>
<dbReference type="PANTHER" id="PTHR12081:SF18">
    <property type="entry name" value="TRANSCRIPTION FACTOR E2F2-RELATED"/>
    <property type="match status" value="1"/>
</dbReference>
<dbReference type="AlphaFoldDB" id="A0A147B7U5"/>
<evidence type="ECO:0000313" key="7">
    <source>
        <dbReference type="EMBL" id="JAR86472.1"/>
    </source>
</evidence>
<dbReference type="InterPro" id="IPR003316">
    <property type="entry name" value="E2F_WHTH_DNA-bd_dom"/>
</dbReference>
<dbReference type="InterPro" id="IPR015633">
    <property type="entry name" value="E2F"/>
</dbReference>
<evidence type="ECO:0000256" key="2">
    <source>
        <dbReference type="ARBA" id="ARBA00023015"/>
    </source>
</evidence>
<evidence type="ECO:0000256" key="3">
    <source>
        <dbReference type="ARBA" id="ARBA00023125"/>
    </source>
</evidence>
<dbReference type="InterPro" id="IPR036388">
    <property type="entry name" value="WH-like_DNA-bd_sf"/>
</dbReference>
<evidence type="ECO:0000256" key="5">
    <source>
        <dbReference type="RuleBase" id="RU003796"/>
    </source>
</evidence>
<dbReference type="GO" id="GO:0000978">
    <property type="term" value="F:RNA polymerase II cis-regulatory region sequence-specific DNA binding"/>
    <property type="evidence" value="ECO:0007669"/>
    <property type="project" value="InterPro"/>
</dbReference>
<dbReference type="SUPFAM" id="SSF46785">
    <property type="entry name" value="Winged helix' DNA-binding domain"/>
    <property type="match status" value="1"/>
</dbReference>
<feature type="non-terminal residue" evidence="7">
    <location>
        <position position="1"/>
    </location>
</feature>
<proteinExistence type="inferred from homology"/>
<evidence type="ECO:0000259" key="6">
    <source>
        <dbReference type="SMART" id="SM01372"/>
    </source>
</evidence>
<organism evidence="7">
    <name type="scientific">Alectorobius mimon</name>
    <dbReference type="NCBI Taxonomy" id="360319"/>
    <lineage>
        <taxon>Eukaryota</taxon>
        <taxon>Metazoa</taxon>
        <taxon>Ecdysozoa</taxon>
        <taxon>Arthropoda</taxon>
        <taxon>Chelicerata</taxon>
        <taxon>Arachnida</taxon>
        <taxon>Acari</taxon>
        <taxon>Parasitiformes</taxon>
        <taxon>Ixodida</taxon>
        <taxon>Ixodoidea</taxon>
        <taxon>Argasidae</taxon>
        <taxon>Ornithodorinae</taxon>
        <taxon>Alectorobius</taxon>
    </lineage>
</organism>
<feature type="non-terminal residue" evidence="7">
    <location>
        <position position="165"/>
    </location>
</feature>
<dbReference type="InterPro" id="IPR036390">
    <property type="entry name" value="WH_DNA-bd_sf"/>
</dbReference>
<dbReference type="SMART" id="SM01372">
    <property type="entry name" value="E2F_TDP"/>
    <property type="match status" value="1"/>
</dbReference>
<accession>A0A147B7U5</accession>
<keyword evidence="4 5" id="KW-0804">Transcription</keyword>
<dbReference type="EMBL" id="GEIB01001968">
    <property type="protein sequence ID" value="JAR86472.1"/>
    <property type="molecule type" value="Transcribed_RNA"/>
</dbReference>
<dbReference type="GO" id="GO:0000981">
    <property type="term" value="F:DNA-binding transcription factor activity, RNA polymerase II-specific"/>
    <property type="evidence" value="ECO:0007669"/>
    <property type="project" value="TreeGrafter"/>
</dbReference>
<comment type="subcellular location">
    <subcellularLocation>
        <location evidence="5">Nucleus</location>
    </subcellularLocation>
</comment>
<evidence type="ECO:0000256" key="4">
    <source>
        <dbReference type="ARBA" id="ARBA00023163"/>
    </source>
</evidence>
<dbReference type="GO" id="GO:0090575">
    <property type="term" value="C:RNA polymerase II transcription regulator complex"/>
    <property type="evidence" value="ECO:0007669"/>
    <property type="project" value="TreeGrafter"/>
</dbReference>
<comment type="similarity">
    <text evidence="1 5">Belongs to the E2F/DP family.</text>
</comment>
<protein>
    <submittedName>
        <fullName evidence="7">Transcription factor e2f4 like</fullName>
    </submittedName>
</protein>
<keyword evidence="3 5" id="KW-0238">DNA-binding</keyword>
<name>A0A147B7U5_9ACAR</name>
<reference evidence="7" key="1">
    <citation type="submission" date="2016-03" db="EMBL/GenBank/DDBJ databases">
        <title>Gut transcriptome analysis on engorged females of Ornithodoros mimon (Acari: Argasidae) and phylogenetic inferences of soft ticks.</title>
        <authorList>
            <person name="Landulfo G.A."/>
            <person name="Giovanni D."/>
            <person name="Carvalho E."/>
            <person name="Junqueira-de-Azevedo I."/>
            <person name="Patane J."/>
            <person name="Mendoca R."/>
            <person name="Barros-Battesti D."/>
        </authorList>
    </citation>
    <scope>NUCLEOTIDE SEQUENCE</scope>
    <source>
        <strain evidence="7">Females</strain>
        <tissue evidence="7">Gut</tissue>
    </source>
</reference>
<feature type="domain" description="E2F/DP family winged-helix DNA-binding" evidence="6">
    <location>
        <begin position="83"/>
        <end position="158"/>
    </location>
</feature>